<evidence type="ECO:0000256" key="2">
    <source>
        <dbReference type="ARBA" id="ARBA00022630"/>
    </source>
</evidence>
<name>A0ABN1XI64_9PSEU</name>
<keyword evidence="2" id="KW-0285">Flavoprotein</keyword>
<evidence type="ECO:0000256" key="3">
    <source>
        <dbReference type="ARBA" id="ARBA00022827"/>
    </source>
</evidence>
<dbReference type="InterPro" id="IPR050446">
    <property type="entry name" value="FAD-oxidoreductase/Apoptosis"/>
</dbReference>
<feature type="domain" description="Reductase C-terminal" evidence="6">
    <location>
        <begin position="319"/>
        <end position="403"/>
    </location>
</feature>
<dbReference type="Pfam" id="PF07992">
    <property type="entry name" value="Pyr_redox_2"/>
    <property type="match status" value="1"/>
</dbReference>
<comment type="caution">
    <text evidence="7">The sequence shown here is derived from an EMBL/GenBank/DDBJ whole genome shotgun (WGS) entry which is preliminary data.</text>
</comment>
<dbReference type="InterPro" id="IPR036188">
    <property type="entry name" value="FAD/NAD-bd_sf"/>
</dbReference>
<accession>A0ABN1XI64</accession>
<dbReference type="Proteomes" id="UP001501414">
    <property type="component" value="Unassembled WGS sequence"/>
</dbReference>
<keyword evidence="4" id="KW-0560">Oxidoreductase</keyword>
<evidence type="ECO:0000259" key="6">
    <source>
        <dbReference type="Pfam" id="PF14759"/>
    </source>
</evidence>
<dbReference type="Gene3D" id="3.30.390.30">
    <property type="match status" value="1"/>
</dbReference>
<dbReference type="Pfam" id="PF14759">
    <property type="entry name" value="Reductase_C"/>
    <property type="match status" value="1"/>
</dbReference>
<protein>
    <submittedName>
        <fullName evidence="7">FAD-dependent oxidoreductase</fullName>
    </submittedName>
</protein>
<dbReference type="PANTHER" id="PTHR43557:SF2">
    <property type="entry name" value="RIESKE DOMAIN-CONTAINING PROTEIN-RELATED"/>
    <property type="match status" value="1"/>
</dbReference>
<keyword evidence="8" id="KW-1185">Reference proteome</keyword>
<proteinExistence type="predicted"/>
<dbReference type="PRINTS" id="PR00368">
    <property type="entry name" value="FADPNR"/>
</dbReference>
<sequence>MGEPLHHLIVGGNAAGVAAAFAMRRAGFDGTITIADTGTELPYERPVLSKALVGSGDVRPIAAAEKYAEQGVELLLGTRVAAIDPAAATARLDDGTTLPADRIVLATGVSARPLTVPGADLGGILSLRDVADARQLAAAIAAGGPLVVVGGGFIGLEVAAVARDAGCAVTVVELAPQLLGRVLPAPLADAVVEVHRAAGVQFRTGVTVESFRGDGTVSEVVLSSGERLPAAFAVVGVGVVPNDGLARDAGLRCDGGIVVDGCGRTSDPRVLAAGDVAVQPHPHLAAPGRIEHWDNAQQQGAAAGATAAGVPTVHEAAPYFWSEQYGLMLQMIGRPHPGDELVLRPDTGPRRFVAFWRRGEQVVAAAGLGAAREMAAARRIVGRGAEIPRELLIDPGADLRKLARA</sequence>
<evidence type="ECO:0000313" key="8">
    <source>
        <dbReference type="Proteomes" id="UP001501414"/>
    </source>
</evidence>
<keyword evidence="3" id="KW-0274">FAD</keyword>
<feature type="domain" description="FAD/NAD(P)-binding" evidence="5">
    <location>
        <begin position="7"/>
        <end position="300"/>
    </location>
</feature>
<evidence type="ECO:0000256" key="4">
    <source>
        <dbReference type="ARBA" id="ARBA00023002"/>
    </source>
</evidence>
<dbReference type="RefSeq" id="WP_344018621.1">
    <property type="nucleotide sequence ID" value="NZ_BAAAJK010000004.1"/>
</dbReference>
<dbReference type="EMBL" id="BAAAJK010000004">
    <property type="protein sequence ID" value="GAA1382162.1"/>
    <property type="molecule type" value="Genomic_DNA"/>
</dbReference>
<evidence type="ECO:0000259" key="5">
    <source>
        <dbReference type="Pfam" id="PF07992"/>
    </source>
</evidence>
<organism evidence="7 8">
    <name type="scientific">Pseudonocardia kongjuensis</name>
    <dbReference type="NCBI Taxonomy" id="102227"/>
    <lineage>
        <taxon>Bacteria</taxon>
        <taxon>Bacillati</taxon>
        <taxon>Actinomycetota</taxon>
        <taxon>Actinomycetes</taxon>
        <taxon>Pseudonocardiales</taxon>
        <taxon>Pseudonocardiaceae</taxon>
        <taxon>Pseudonocardia</taxon>
    </lineage>
</organism>
<gene>
    <name evidence="7" type="ORF">GCM10009613_09450</name>
</gene>
<dbReference type="SUPFAM" id="SSF55424">
    <property type="entry name" value="FAD/NAD-linked reductases, dimerisation (C-terminal) domain"/>
    <property type="match status" value="1"/>
</dbReference>
<dbReference type="SUPFAM" id="SSF51905">
    <property type="entry name" value="FAD/NAD(P)-binding domain"/>
    <property type="match status" value="2"/>
</dbReference>
<dbReference type="InterPro" id="IPR016156">
    <property type="entry name" value="FAD/NAD-linked_Rdtase_dimer_sf"/>
</dbReference>
<evidence type="ECO:0000256" key="1">
    <source>
        <dbReference type="ARBA" id="ARBA00001974"/>
    </source>
</evidence>
<dbReference type="Gene3D" id="3.50.50.60">
    <property type="entry name" value="FAD/NAD(P)-binding domain"/>
    <property type="match status" value="2"/>
</dbReference>
<dbReference type="PANTHER" id="PTHR43557">
    <property type="entry name" value="APOPTOSIS-INDUCING FACTOR 1"/>
    <property type="match status" value="1"/>
</dbReference>
<dbReference type="InterPro" id="IPR023753">
    <property type="entry name" value="FAD/NAD-binding_dom"/>
</dbReference>
<dbReference type="InterPro" id="IPR028202">
    <property type="entry name" value="Reductase_C"/>
</dbReference>
<reference evidence="7 8" key="1">
    <citation type="journal article" date="2019" name="Int. J. Syst. Evol. Microbiol.">
        <title>The Global Catalogue of Microorganisms (GCM) 10K type strain sequencing project: providing services to taxonomists for standard genome sequencing and annotation.</title>
        <authorList>
            <consortium name="The Broad Institute Genomics Platform"/>
            <consortium name="The Broad Institute Genome Sequencing Center for Infectious Disease"/>
            <person name="Wu L."/>
            <person name="Ma J."/>
        </authorList>
    </citation>
    <scope>NUCLEOTIDE SEQUENCE [LARGE SCALE GENOMIC DNA]</scope>
    <source>
        <strain evidence="7 8">JCM 11896</strain>
    </source>
</reference>
<comment type="cofactor">
    <cofactor evidence="1">
        <name>FAD</name>
        <dbReference type="ChEBI" id="CHEBI:57692"/>
    </cofactor>
</comment>
<evidence type="ECO:0000313" key="7">
    <source>
        <dbReference type="EMBL" id="GAA1382162.1"/>
    </source>
</evidence>
<dbReference type="PRINTS" id="PR00411">
    <property type="entry name" value="PNDRDTASEI"/>
</dbReference>